<accession>A0A401JC93</accession>
<gene>
    <name evidence="2" type="ORF">SFMTTN_0964</name>
</gene>
<protein>
    <recommendedName>
        <fullName evidence="1">DUF5619 domain-containing protein</fullName>
    </recommendedName>
</protein>
<dbReference type="Proteomes" id="UP000286806">
    <property type="component" value="Unassembled WGS sequence"/>
</dbReference>
<dbReference type="OrthoDB" id="7064542at2"/>
<dbReference type="AlphaFoldDB" id="A0A401JC93"/>
<dbReference type="Pfam" id="PF18505">
    <property type="entry name" value="DUF5619"/>
    <property type="match status" value="1"/>
</dbReference>
<sequence length="109" mass="12432">MNESPVCPIRIPPDFSGVTEVKLTPQQPLKDYLEAMRVANAEADSRLGEYMLLSWYDRDRDFESPQHASECHENSAVPGYVDYGLFHGARLKVDIEAGRFVFFYMPVDS</sequence>
<proteinExistence type="predicted"/>
<name>A0A401JC93_9PROT</name>
<keyword evidence="3" id="KW-1185">Reference proteome</keyword>
<comment type="caution">
    <text evidence="2">The sequence shown here is derived from an EMBL/GenBank/DDBJ whole genome shotgun (WGS) entry which is preliminary data.</text>
</comment>
<dbReference type="EMBL" id="BGOW01000006">
    <property type="protein sequence ID" value="GBL45160.1"/>
    <property type="molecule type" value="Genomic_DNA"/>
</dbReference>
<dbReference type="InterPro" id="IPR041145">
    <property type="entry name" value="DUF5619"/>
</dbReference>
<evidence type="ECO:0000313" key="2">
    <source>
        <dbReference type="EMBL" id="GBL45160.1"/>
    </source>
</evidence>
<evidence type="ECO:0000259" key="1">
    <source>
        <dbReference type="Pfam" id="PF18505"/>
    </source>
</evidence>
<feature type="domain" description="DUF5619" evidence="1">
    <location>
        <begin position="19"/>
        <end position="104"/>
    </location>
</feature>
<evidence type="ECO:0000313" key="3">
    <source>
        <dbReference type="Proteomes" id="UP000286806"/>
    </source>
</evidence>
<dbReference type="RefSeq" id="WP_124703990.1">
    <property type="nucleotide sequence ID" value="NZ_BGOW01000006.1"/>
</dbReference>
<organism evidence="2 3">
    <name type="scientific">Sulfuriferula multivorans</name>
    <dbReference type="NCBI Taxonomy" id="1559896"/>
    <lineage>
        <taxon>Bacteria</taxon>
        <taxon>Pseudomonadati</taxon>
        <taxon>Pseudomonadota</taxon>
        <taxon>Betaproteobacteria</taxon>
        <taxon>Nitrosomonadales</taxon>
        <taxon>Sulfuricellaceae</taxon>
        <taxon>Sulfuriferula</taxon>
    </lineage>
</organism>
<dbReference type="Gene3D" id="3.30.1490.340">
    <property type="match status" value="1"/>
</dbReference>
<reference evidence="2 3" key="1">
    <citation type="journal article" date="2019" name="Front. Microbiol.">
        <title>Genomes of Neutrophilic Sulfur-Oxidizing Chemolithoautotrophs Representing 9 Proteobacterial Species From 8 Genera.</title>
        <authorList>
            <person name="Watanabe T."/>
            <person name="Kojima H."/>
            <person name="Umezawa K."/>
            <person name="Hori C."/>
            <person name="Takasuka T.E."/>
            <person name="Kato Y."/>
            <person name="Fukui M."/>
        </authorList>
    </citation>
    <scope>NUCLEOTIDE SEQUENCE [LARGE SCALE GENOMIC DNA]</scope>
    <source>
        <strain evidence="2 3">TTN</strain>
    </source>
</reference>